<keyword evidence="5 14" id="KW-0808">Transferase</keyword>
<dbReference type="SUPFAM" id="SSF47473">
    <property type="entry name" value="EF-hand"/>
    <property type="match status" value="1"/>
</dbReference>
<evidence type="ECO:0000256" key="5">
    <source>
        <dbReference type="ARBA" id="ARBA00022679"/>
    </source>
</evidence>
<dbReference type="OMA" id="FLYHKSE"/>
<sequence length="535" mass="60026">MTTKEQDPISSNAATGATTLDAYDELRDPFRNLTEDLSTYNKLKFVFPGLITMPIRLTCGISCVILSAMVMKVTTAGLNKAAFQKPLRGWRRIGPWCVNRLCRGLLFFLGFHRIKVIGTPAPSTVAPIVVANHVAPWEGFALMYLSGATFVSRYENVKIPIFGTVIKGLQSIVVNREEASSRDAVSNEIRRRATEPGWPVTGIFPEGTVSSGNFLLQFRAGAFQAGVPVQPALIRYRFKYCDPSWAGVRVGLGALALRLVTQFYNSMEVTFLPVYYPSEEEKHDPILYATNVRRFMSENSNGEIGLSNYSIEDYIVLLEAKKYGVGQSDAVIGVENLRRATNLSGSDIKGILRSFHGMDQENTGNISYEQFIKALGIPDSQPTRKSFNDLCEKGSQSISFRSFLQSVVHLSRDITTDEKLRMAFDIANVKGDGKITQEELSVILSIIAPDMGKDSVKQLYRRIDTRRIGFIDFVEFGSFFRANPHYMQLFETAREMERAKGQNAVLDMLKRREEGQQVTVEEFKASVERYRSPRK</sequence>
<dbReference type="CDD" id="cd07991">
    <property type="entry name" value="LPLAT_LPCAT1-like"/>
    <property type="match status" value="1"/>
</dbReference>
<dbReference type="PROSITE" id="PS50222">
    <property type="entry name" value="EF_HAND_2"/>
    <property type="match status" value="1"/>
</dbReference>
<dbReference type="GO" id="GO:0042171">
    <property type="term" value="F:lysophosphatidic acid acyltransferase activity"/>
    <property type="evidence" value="ECO:0007669"/>
    <property type="project" value="TreeGrafter"/>
</dbReference>
<dbReference type="PANTHER" id="PTHR23063:SF52">
    <property type="entry name" value="LYSOPHOSPHATIDYLCHOLINE ACYLTRANSFERASE"/>
    <property type="match status" value="1"/>
</dbReference>
<keyword evidence="4" id="KW-0444">Lipid biosynthesis</keyword>
<keyword evidence="12 14" id="KW-0012">Acyltransferase</keyword>
<dbReference type="SUPFAM" id="SSF69593">
    <property type="entry name" value="Glycerol-3-phosphate (1)-acyltransferase"/>
    <property type="match status" value="1"/>
</dbReference>
<dbReference type="Pfam" id="PF01553">
    <property type="entry name" value="Acyltransferase"/>
    <property type="match status" value="1"/>
</dbReference>
<gene>
    <name evidence="14" type="ORF">BSAL_88435</name>
</gene>
<proteinExistence type="inferred from homology"/>
<name>A0A0S4J541_BODSA</name>
<organism evidence="14 15">
    <name type="scientific">Bodo saltans</name>
    <name type="common">Flagellated protozoan</name>
    <dbReference type="NCBI Taxonomy" id="75058"/>
    <lineage>
        <taxon>Eukaryota</taxon>
        <taxon>Discoba</taxon>
        <taxon>Euglenozoa</taxon>
        <taxon>Kinetoplastea</taxon>
        <taxon>Metakinetoplastina</taxon>
        <taxon>Eubodonida</taxon>
        <taxon>Bodonidae</taxon>
        <taxon>Bodo</taxon>
    </lineage>
</organism>
<reference evidence="15" key="1">
    <citation type="submission" date="2015-09" db="EMBL/GenBank/DDBJ databases">
        <authorList>
            <consortium name="Pathogen Informatics"/>
        </authorList>
    </citation>
    <scope>NUCLEOTIDE SEQUENCE [LARGE SCALE GENOMIC DNA]</scope>
    <source>
        <strain evidence="15">Lake Konstanz</strain>
    </source>
</reference>
<evidence type="ECO:0000256" key="1">
    <source>
        <dbReference type="ARBA" id="ARBA00004370"/>
    </source>
</evidence>
<dbReference type="EMBL" id="CYKH01001111">
    <property type="protein sequence ID" value="CUG84186.1"/>
    <property type="molecule type" value="Genomic_DNA"/>
</dbReference>
<dbReference type="VEuPathDB" id="TriTrypDB:BSAL_88435"/>
<keyword evidence="9" id="KW-0472">Membrane</keyword>
<evidence type="ECO:0000256" key="6">
    <source>
        <dbReference type="ARBA" id="ARBA00022692"/>
    </source>
</evidence>
<keyword evidence="7" id="KW-1133">Transmembrane helix</keyword>
<evidence type="ECO:0000256" key="10">
    <source>
        <dbReference type="ARBA" id="ARBA00023209"/>
    </source>
</evidence>
<accession>A0A0S4J541</accession>
<keyword evidence="15" id="KW-1185">Reference proteome</keyword>
<evidence type="ECO:0000256" key="4">
    <source>
        <dbReference type="ARBA" id="ARBA00022516"/>
    </source>
</evidence>
<evidence type="ECO:0000256" key="3">
    <source>
        <dbReference type="ARBA" id="ARBA00008655"/>
    </source>
</evidence>
<dbReference type="InterPro" id="IPR011992">
    <property type="entry name" value="EF-hand-dom_pair"/>
</dbReference>
<comment type="pathway">
    <text evidence="2">Lipid metabolism; phospholipid metabolism.</text>
</comment>
<keyword evidence="11" id="KW-1208">Phospholipid metabolism</keyword>
<dbReference type="GO" id="GO:0008654">
    <property type="term" value="P:phospholipid biosynthetic process"/>
    <property type="evidence" value="ECO:0007669"/>
    <property type="project" value="UniProtKB-KW"/>
</dbReference>
<protein>
    <submittedName>
        <fullName evidence="14">Lysophosphatidylcholine acyltransferase 2, putative</fullName>
    </submittedName>
</protein>
<feature type="domain" description="EF-hand" evidence="13">
    <location>
        <begin position="415"/>
        <end position="450"/>
    </location>
</feature>
<dbReference type="GO" id="GO:0005783">
    <property type="term" value="C:endoplasmic reticulum"/>
    <property type="evidence" value="ECO:0007669"/>
    <property type="project" value="TreeGrafter"/>
</dbReference>
<keyword evidence="8" id="KW-0443">Lipid metabolism</keyword>
<evidence type="ECO:0000259" key="13">
    <source>
        <dbReference type="PROSITE" id="PS50222"/>
    </source>
</evidence>
<evidence type="ECO:0000256" key="11">
    <source>
        <dbReference type="ARBA" id="ARBA00023264"/>
    </source>
</evidence>
<dbReference type="InterPro" id="IPR002048">
    <property type="entry name" value="EF_hand_dom"/>
</dbReference>
<evidence type="ECO:0000256" key="9">
    <source>
        <dbReference type="ARBA" id="ARBA00023136"/>
    </source>
</evidence>
<dbReference type="AlphaFoldDB" id="A0A0S4J541"/>
<evidence type="ECO:0000256" key="7">
    <source>
        <dbReference type="ARBA" id="ARBA00022989"/>
    </source>
</evidence>
<evidence type="ECO:0000256" key="12">
    <source>
        <dbReference type="ARBA" id="ARBA00023315"/>
    </source>
</evidence>
<evidence type="ECO:0000256" key="2">
    <source>
        <dbReference type="ARBA" id="ARBA00005074"/>
    </source>
</evidence>
<dbReference type="GO" id="GO:0005509">
    <property type="term" value="F:calcium ion binding"/>
    <property type="evidence" value="ECO:0007669"/>
    <property type="project" value="InterPro"/>
</dbReference>
<dbReference type="CDD" id="cd00051">
    <property type="entry name" value="EFh"/>
    <property type="match status" value="1"/>
</dbReference>
<comment type="subcellular location">
    <subcellularLocation>
        <location evidence="1">Membrane</location>
    </subcellularLocation>
</comment>
<dbReference type="Pfam" id="PF13499">
    <property type="entry name" value="EF-hand_7"/>
    <property type="match status" value="1"/>
</dbReference>
<dbReference type="GO" id="GO:0016020">
    <property type="term" value="C:membrane"/>
    <property type="evidence" value="ECO:0007669"/>
    <property type="project" value="UniProtKB-SubCell"/>
</dbReference>
<dbReference type="UniPathway" id="UPA00085"/>
<keyword evidence="6" id="KW-0812">Transmembrane</keyword>
<evidence type="ECO:0000313" key="15">
    <source>
        <dbReference type="Proteomes" id="UP000051952"/>
    </source>
</evidence>
<dbReference type="InterPro" id="IPR045252">
    <property type="entry name" value="LPCAT1-like"/>
</dbReference>
<dbReference type="PANTHER" id="PTHR23063">
    <property type="entry name" value="PHOSPHOLIPID ACYLTRANSFERASE"/>
    <property type="match status" value="1"/>
</dbReference>
<dbReference type="SMART" id="SM00563">
    <property type="entry name" value="PlsC"/>
    <property type="match status" value="1"/>
</dbReference>
<dbReference type="GO" id="GO:0008374">
    <property type="term" value="F:O-acyltransferase activity"/>
    <property type="evidence" value="ECO:0007669"/>
    <property type="project" value="InterPro"/>
</dbReference>
<dbReference type="Gene3D" id="1.10.238.10">
    <property type="entry name" value="EF-hand"/>
    <property type="match status" value="1"/>
</dbReference>
<evidence type="ECO:0000256" key="8">
    <source>
        <dbReference type="ARBA" id="ARBA00023098"/>
    </source>
</evidence>
<evidence type="ECO:0000313" key="14">
    <source>
        <dbReference type="EMBL" id="CUG84186.1"/>
    </source>
</evidence>
<dbReference type="OrthoDB" id="272512at2759"/>
<keyword evidence="10" id="KW-0594">Phospholipid biosynthesis</keyword>
<comment type="similarity">
    <text evidence="3">Belongs to the 1-acyl-sn-glycerol-3-phosphate acyltransferase family.</text>
</comment>
<dbReference type="Proteomes" id="UP000051952">
    <property type="component" value="Unassembled WGS sequence"/>
</dbReference>
<dbReference type="InterPro" id="IPR002123">
    <property type="entry name" value="Plipid/glycerol_acylTrfase"/>
</dbReference>